<dbReference type="PROSITE" id="PS50110">
    <property type="entry name" value="RESPONSE_REGULATORY"/>
    <property type="match status" value="1"/>
</dbReference>
<dbReference type="InterPro" id="IPR011006">
    <property type="entry name" value="CheY-like_superfamily"/>
</dbReference>
<evidence type="ECO:0000256" key="1">
    <source>
        <dbReference type="ARBA" id="ARBA00022553"/>
    </source>
</evidence>
<evidence type="ECO:0000259" key="3">
    <source>
        <dbReference type="PROSITE" id="PS50110"/>
    </source>
</evidence>
<dbReference type="SUPFAM" id="SSF52172">
    <property type="entry name" value="CheY-like"/>
    <property type="match status" value="1"/>
</dbReference>
<dbReference type="Gene3D" id="3.40.50.2300">
    <property type="match status" value="1"/>
</dbReference>
<dbReference type="InterPro" id="IPR050595">
    <property type="entry name" value="Bact_response_regulator"/>
</dbReference>
<organism evidence="4 5">
    <name type="scientific">Novipirellula rosea</name>
    <dbReference type="NCBI Taxonomy" id="1031540"/>
    <lineage>
        <taxon>Bacteria</taxon>
        <taxon>Pseudomonadati</taxon>
        <taxon>Planctomycetota</taxon>
        <taxon>Planctomycetia</taxon>
        <taxon>Pirellulales</taxon>
        <taxon>Pirellulaceae</taxon>
        <taxon>Novipirellula</taxon>
    </lineage>
</organism>
<dbReference type="EMBL" id="BAABGA010000031">
    <property type="protein sequence ID" value="GAA4453846.1"/>
    <property type="molecule type" value="Genomic_DNA"/>
</dbReference>
<dbReference type="CDD" id="cd00156">
    <property type="entry name" value="REC"/>
    <property type="match status" value="1"/>
</dbReference>
<dbReference type="RefSeq" id="WP_339943028.1">
    <property type="nucleotide sequence ID" value="NZ_BAABGA010000031.1"/>
</dbReference>
<keyword evidence="5" id="KW-1185">Reference proteome</keyword>
<dbReference type="PANTHER" id="PTHR44591">
    <property type="entry name" value="STRESS RESPONSE REGULATOR PROTEIN 1"/>
    <property type="match status" value="1"/>
</dbReference>
<evidence type="ECO:0000313" key="4">
    <source>
        <dbReference type="EMBL" id="GAA4453846.1"/>
    </source>
</evidence>
<reference evidence="5" key="1">
    <citation type="journal article" date="2019" name="Int. J. Syst. Evol. Microbiol.">
        <title>The Global Catalogue of Microorganisms (GCM) 10K type strain sequencing project: providing services to taxonomists for standard genome sequencing and annotation.</title>
        <authorList>
            <consortium name="The Broad Institute Genomics Platform"/>
            <consortium name="The Broad Institute Genome Sequencing Center for Infectious Disease"/>
            <person name="Wu L."/>
            <person name="Ma J."/>
        </authorList>
    </citation>
    <scope>NUCLEOTIDE SEQUENCE [LARGE SCALE GENOMIC DNA]</scope>
    <source>
        <strain evidence="5">JCM 17759</strain>
    </source>
</reference>
<name>A0ABP8MP32_9BACT</name>
<comment type="caution">
    <text evidence="4">The sequence shown here is derived from an EMBL/GenBank/DDBJ whole genome shotgun (WGS) entry which is preliminary data.</text>
</comment>
<sequence>MSNVADPISPQCVIADDLRASRELLRSWIAECGYACTTTANGEDAWDAVKRLQPQLIVTDIEMPVASGLDLLCSLRHHRSEQLKSIPVIVISSLQDDDIRSFVQSAGGTVFLTKPLDKIRTQQVVQRLDQVASVANRDFQYTVHEQPWPNKRISPTLRRLYREVQENGPKFS</sequence>
<gene>
    <name evidence="4" type="ORF">GCM10023156_25380</name>
</gene>
<dbReference type="Proteomes" id="UP001500840">
    <property type="component" value="Unassembled WGS sequence"/>
</dbReference>
<protein>
    <recommendedName>
        <fullName evidence="3">Response regulatory domain-containing protein</fullName>
    </recommendedName>
</protein>
<proteinExistence type="predicted"/>
<keyword evidence="1 2" id="KW-0597">Phosphoprotein</keyword>
<dbReference type="SMART" id="SM00448">
    <property type="entry name" value="REC"/>
    <property type="match status" value="1"/>
</dbReference>
<feature type="domain" description="Response regulatory" evidence="3">
    <location>
        <begin position="11"/>
        <end position="129"/>
    </location>
</feature>
<accession>A0ABP8MP32</accession>
<dbReference type="InterPro" id="IPR001789">
    <property type="entry name" value="Sig_transdc_resp-reg_receiver"/>
</dbReference>
<dbReference type="Pfam" id="PF00072">
    <property type="entry name" value="Response_reg"/>
    <property type="match status" value="1"/>
</dbReference>
<dbReference type="PANTHER" id="PTHR44591:SF23">
    <property type="entry name" value="CHEY SUBFAMILY"/>
    <property type="match status" value="1"/>
</dbReference>
<evidence type="ECO:0000256" key="2">
    <source>
        <dbReference type="PROSITE-ProRule" id="PRU00169"/>
    </source>
</evidence>
<feature type="modified residue" description="4-aspartylphosphate" evidence="2">
    <location>
        <position position="60"/>
    </location>
</feature>
<evidence type="ECO:0000313" key="5">
    <source>
        <dbReference type="Proteomes" id="UP001500840"/>
    </source>
</evidence>